<dbReference type="SUPFAM" id="SSF55811">
    <property type="entry name" value="Nudix"/>
    <property type="match status" value="1"/>
</dbReference>
<dbReference type="PANTHER" id="PTHR11839:SF31">
    <property type="entry name" value="ADP-RIBOSE PYROPHOSPHATASE"/>
    <property type="match status" value="1"/>
</dbReference>
<gene>
    <name evidence="3" type="ORF">AVL63_02365</name>
</gene>
<dbReference type="EMBL" id="LQBM01000003">
    <property type="protein sequence ID" value="KUG58895.1"/>
    <property type="molecule type" value="Genomic_DNA"/>
</dbReference>
<sequence length="210" mass="23027">MAVHDSPAEHPLLEAKTLQTTPIYELVQETFRFGAAGETLTRAFLKHLSAVAVLAVDEQDRVLLIRQYRHPLRQNMWEIPAGLLDAEGEPMLDAAARELHEEADISADTWHTLADFHTSPGASNEAIRIYLASGITETPEADQHAREGEEAEIEKTWLPLPEAVQAVLAGQIHNPSAVTGILALHAVRTGAGELREPRAPWADHPRGITP</sequence>
<dbReference type="Gene3D" id="3.90.79.10">
    <property type="entry name" value="Nucleoside Triphosphate Pyrophosphohydrolase"/>
    <property type="match status" value="1"/>
</dbReference>
<accession>A0A0W8IFY6</accession>
<dbReference type="STRING" id="317018.AVL63_02365"/>
<dbReference type="InterPro" id="IPR015797">
    <property type="entry name" value="NUDIX_hydrolase-like_dom_sf"/>
</dbReference>
<evidence type="ECO:0000313" key="3">
    <source>
        <dbReference type="EMBL" id="KUG58895.1"/>
    </source>
</evidence>
<dbReference type="GO" id="GO:0016787">
    <property type="term" value="F:hydrolase activity"/>
    <property type="evidence" value="ECO:0007669"/>
    <property type="project" value="UniProtKB-KW"/>
</dbReference>
<proteinExistence type="predicted"/>
<keyword evidence="1" id="KW-0378">Hydrolase</keyword>
<organism evidence="3 4">
    <name type="scientific">Nesterenkonia jeotgali</name>
    <dbReference type="NCBI Taxonomy" id="317018"/>
    <lineage>
        <taxon>Bacteria</taxon>
        <taxon>Bacillati</taxon>
        <taxon>Actinomycetota</taxon>
        <taxon>Actinomycetes</taxon>
        <taxon>Micrococcales</taxon>
        <taxon>Micrococcaceae</taxon>
        <taxon>Nesterenkonia</taxon>
    </lineage>
</organism>
<dbReference type="GO" id="GO:0005829">
    <property type="term" value="C:cytosol"/>
    <property type="evidence" value="ECO:0007669"/>
    <property type="project" value="TreeGrafter"/>
</dbReference>
<evidence type="ECO:0000259" key="2">
    <source>
        <dbReference type="PROSITE" id="PS51462"/>
    </source>
</evidence>
<protein>
    <submittedName>
        <fullName evidence="3">ADP-ribose pyrophosphatase</fullName>
    </submittedName>
</protein>
<dbReference type="InterPro" id="IPR000086">
    <property type="entry name" value="NUDIX_hydrolase_dom"/>
</dbReference>
<feature type="domain" description="Nudix hydrolase" evidence="2">
    <location>
        <begin position="45"/>
        <end position="185"/>
    </location>
</feature>
<dbReference type="OrthoDB" id="9806150at2"/>
<dbReference type="Pfam" id="PF00293">
    <property type="entry name" value="NUDIX"/>
    <property type="match status" value="1"/>
</dbReference>
<dbReference type="PANTHER" id="PTHR11839">
    <property type="entry name" value="UDP/ADP-SUGAR PYROPHOSPHATASE"/>
    <property type="match status" value="1"/>
</dbReference>
<dbReference type="AlphaFoldDB" id="A0A0W8IFY6"/>
<dbReference type="GO" id="GO:0006753">
    <property type="term" value="P:nucleoside phosphate metabolic process"/>
    <property type="evidence" value="ECO:0007669"/>
    <property type="project" value="TreeGrafter"/>
</dbReference>
<keyword evidence="4" id="KW-1185">Reference proteome</keyword>
<dbReference type="PROSITE" id="PS51462">
    <property type="entry name" value="NUDIX"/>
    <property type="match status" value="1"/>
</dbReference>
<name>A0A0W8IFY6_9MICC</name>
<dbReference type="RefSeq" id="WP_058888577.1">
    <property type="nucleotide sequence ID" value="NZ_LQBM01000003.1"/>
</dbReference>
<evidence type="ECO:0000313" key="4">
    <source>
        <dbReference type="Proteomes" id="UP000054023"/>
    </source>
</evidence>
<reference evidence="4" key="1">
    <citation type="submission" date="2015-12" db="EMBL/GenBank/DDBJ databases">
        <authorList>
            <person name="Nair G.R."/>
            <person name="Kaur G."/>
            <person name="Mayilraj S."/>
        </authorList>
    </citation>
    <scope>NUCLEOTIDE SEQUENCE [LARGE SCALE GENOMIC DNA]</scope>
    <source>
        <strain evidence="4">CD08_7</strain>
    </source>
</reference>
<evidence type="ECO:0000256" key="1">
    <source>
        <dbReference type="ARBA" id="ARBA00022801"/>
    </source>
</evidence>
<dbReference type="Proteomes" id="UP000054023">
    <property type="component" value="Unassembled WGS sequence"/>
</dbReference>
<dbReference type="GO" id="GO:0019693">
    <property type="term" value="P:ribose phosphate metabolic process"/>
    <property type="evidence" value="ECO:0007669"/>
    <property type="project" value="TreeGrafter"/>
</dbReference>
<comment type="caution">
    <text evidence="3">The sequence shown here is derived from an EMBL/GenBank/DDBJ whole genome shotgun (WGS) entry which is preliminary data.</text>
</comment>
<dbReference type="CDD" id="cd24158">
    <property type="entry name" value="NUDIX_ADPRase_Rv1700"/>
    <property type="match status" value="1"/>
</dbReference>